<dbReference type="EMBL" id="BGPR01001375">
    <property type="protein sequence ID" value="GBM52371.1"/>
    <property type="molecule type" value="Genomic_DNA"/>
</dbReference>
<evidence type="ECO:0000256" key="7">
    <source>
        <dbReference type="ARBA" id="ARBA00023053"/>
    </source>
</evidence>
<keyword evidence="4 12" id="KW-0894">Sodium channel</keyword>
<evidence type="ECO:0000256" key="11">
    <source>
        <dbReference type="ARBA" id="ARBA00023303"/>
    </source>
</evidence>
<comment type="caution">
    <text evidence="13">The sequence shown here is derived from an EMBL/GenBank/DDBJ whole genome shotgun (WGS) entry which is preliminary data.</text>
</comment>
<evidence type="ECO:0000256" key="2">
    <source>
        <dbReference type="ARBA" id="ARBA00007193"/>
    </source>
</evidence>
<proteinExistence type="inferred from homology"/>
<organism evidence="13 14">
    <name type="scientific">Araneus ventricosus</name>
    <name type="common">Orbweaver spider</name>
    <name type="synonym">Epeira ventricosa</name>
    <dbReference type="NCBI Taxonomy" id="182803"/>
    <lineage>
        <taxon>Eukaryota</taxon>
        <taxon>Metazoa</taxon>
        <taxon>Ecdysozoa</taxon>
        <taxon>Arthropoda</taxon>
        <taxon>Chelicerata</taxon>
        <taxon>Arachnida</taxon>
        <taxon>Araneae</taxon>
        <taxon>Araneomorphae</taxon>
        <taxon>Entelegynae</taxon>
        <taxon>Araneoidea</taxon>
        <taxon>Araneidae</taxon>
        <taxon>Araneus</taxon>
    </lineage>
</organism>
<dbReference type="OrthoDB" id="6436026at2759"/>
<keyword evidence="11 12" id="KW-0407">Ion channel</keyword>
<evidence type="ECO:0000256" key="9">
    <source>
        <dbReference type="ARBA" id="ARBA00023136"/>
    </source>
</evidence>
<evidence type="ECO:0000256" key="4">
    <source>
        <dbReference type="ARBA" id="ARBA00022461"/>
    </source>
</evidence>
<evidence type="ECO:0000313" key="13">
    <source>
        <dbReference type="EMBL" id="GBM52371.1"/>
    </source>
</evidence>
<keyword evidence="3 12" id="KW-0813">Transport</keyword>
<keyword evidence="5 12" id="KW-0812">Transmembrane</keyword>
<keyword evidence="8 12" id="KW-0406">Ion transport</keyword>
<comment type="subcellular location">
    <subcellularLocation>
        <location evidence="1">Membrane</location>
        <topology evidence="1">Multi-pass membrane protein</topology>
    </subcellularLocation>
</comment>
<keyword evidence="6" id="KW-1133">Transmembrane helix</keyword>
<dbReference type="Pfam" id="PF00858">
    <property type="entry name" value="ASC"/>
    <property type="match status" value="1"/>
</dbReference>
<evidence type="ECO:0000313" key="14">
    <source>
        <dbReference type="Proteomes" id="UP000499080"/>
    </source>
</evidence>
<keyword evidence="7" id="KW-0915">Sodium</keyword>
<evidence type="ECO:0000256" key="6">
    <source>
        <dbReference type="ARBA" id="ARBA00022989"/>
    </source>
</evidence>
<keyword evidence="10 12" id="KW-0739">Sodium transport</keyword>
<name>A0A4Y2GG68_ARAVE</name>
<dbReference type="AlphaFoldDB" id="A0A4Y2GG68"/>
<dbReference type="InterPro" id="IPR001873">
    <property type="entry name" value="ENaC"/>
</dbReference>
<sequence length="139" mass="16056">MEGRPESDRTLLKIFIANPAQFAQNTDIILAGGFYWRYQRLCGIWFIQVIKLYHLAPLFRCKRQRAFIEIYVKNTELTVIRHVPLYGSGELFSHIGGLLGCWLGVSVFTFTDIIEKVFWKAVSRKMNKIQKSPAAESLD</sequence>
<dbReference type="Gene3D" id="1.10.287.770">
    <property type="entry name" value="YojJ-like"/>
    <property type="match status" value="1"/>
</dbReference>
<keyword evidence="14" id="KW-1185">Reference proteome</keyword>
<dbReference type="GO" id="GO:0005272">
    <property type="term" value="F:sodium channel activity"/>
    <property type="evidence" value="ECO:0007669"/>
    <property type="project" value="UniProtKB-KW"/>
</dbReference>
<evidence type="ECO:0000256" key="8">
    <source>
        <dbReference type="ARBA" id="ARBA00023065"/>
    </source>
</evidence>
<protein>
    <submittedName>
        <fullName evidence="13">Uncharacterized protein</fullName>
    </submittedName>
</protein>
<gene>
    <name evidence="13" type="ORF">AVEN_160096_1</name>
</gene>
<accession>A0A4Y2GG68</accession>
<dbReference type="Proteomes" id="UP000499080">
    <property type="component" value="Unassembled WGS sequence"/>
</dbReference>
<comment type="similarity">
    <text evidence="2 12">Belongs to the amiloride-sensitive sodium channel (TC 1.A.6) family.</text>
</comment>
<keyword evidence="9" id="KW-0472">Membrane</keyword>
<evidence type="ECO:0000256" key="1">
    <source>
        <dbReference type="ARBA" id="ARBA00004141"/>
    </source>
</evidence>
<reference evidence="13 14" key="1">
    <citation type="journal article" date="2019" name="Sci. Rep.">
        <title>Orb-weaving spider Araneus ventricosus genome elucidates the spidroin gene catalogue.</title>
        <authorList>
            <person name="Kono N."/>
            <person name="Nakamura H."/>
            <person name="Ohtoshi R."/>
            <person name="Moran D.A.P."/>
            <person name="Shinohara A."/>
            <person name="Yoshida Y."/>
            <person name="Fujiwara M."/>
            <person name="Mori M."/>
            <person name="Tomita M."/>
            <person name="Arakawa K."/>
        </authorList>
    </citation>
    <scope>NUCLEOTIDE SEQUENCE [LARGE SCALE GENOMIC DNA]</scope>
</reference>
<dbReference type="GO" id="GO:0016020">
    <property type="term" value="C:membrane"/>
    <property type="evidence" value="ECO:0007669"/>
    <property type="project" value="UniProtKB-SubCell"/>
</dbReference>
<evidence type="ECO:0000256" key="3">
    <source>
        <dbReference type="ARBA" id="ARBA00022448"/>
    </source>
</evidence>
<evidence type="ECO:0000256" key="10">
    <source>
        <dbReference type="ARBA" id="ARBA00023201"/>
    </source>
</evidence>
<evidence type="ECO:0000256" key="5">
    <source>
        <dbReference type="ARBA" id="ARBA00022692"/>
    </source>
</evidence>
<evidence type="ECO:0000256" key="12">
    <source>
        <dbReference type="RuleBase" id="RU000679"/>
    </source>
</evidence>